<dbReference type="InterPro" id="IPR009056">
    <property type="entry name" value="Cyt_c-like_dom"/>
</dbReference>
<name>A0A382DS57_9ZZZZ</name>
<keyword evidence="1" id="KW-0349">Heme</keyword>
<evidence type="ECO:0000259" key="4">
    <source>
        <dbReference type="PROSITE" id="PS51007"/>
    </source>
</evidence>
<dbReference type="AlphaFoldDB" id="A0A382DS57"/>
<dbReference type="InterPro" id="IPR036909">
    <property type="entry name" value="Cyt_c-like_dom_sf"/>
</dbReference>
<reference evidence="5" key="1">
    <citation type="submission" date="2018-05" db="EMBL/GenBank/DDBJ databases">
        <authorList>
            <person name="Lanie J.A."/>
            <person name="Ng W.-L."/>
            <person name="Kazmierczak K.M."/>
            <person name="Andrzejewski T.M."/>
            <person name="Davidsen T.M."/>
            <person name="Wayne K.J."/>
            <person name="Tettelin H."/>
            <person name="Glass J.I."/>
            <person name="Rusch D."/>
            <person name="Podicherti R."/>
            <person name="Tsui H.-C.T."/>
            <person name="Winkler M.E."/>
        </authorList>
    </citation>
    <scope>NUCLEOTIDE SEQUENCE</scope>
</reference>
<accession>A0A382DS57</accession>
<dbReference type="PROSITE" id="PS51007">
    <property type="entry name" value="CYTC"/>
    <property type="match status" value="1"/>
</dbReference>
<evidence type="ECO:0000256" key="3">
    <source>
        <dbReference type="ARBA" id="ARBA00023004"/>
    </source>
</evidence>
<proteinExistence type="predicted"/>
<evidence type="ECO:0000313" key="5">
    <source>
        <dbReference type="EMBL" id="SVB41326.1"/>
    </source>
</evidence>
<dbReference type="GO" id="GO:0009055">
    <property type="term" value="F:electron transfer activity"/>
    <property type="evidence" value="ECO:0007669"/>
    <property type="project" value="InterPro"/>
</dbReference>
<feature type="domain" description="Cytochrome c" evidence="4">
    <location>
        <begin position="4"/>
        <end position="63"/>
    </location>
</feature>
<gene>
    <name evidence="5" type="ORF">METZ01_LOCUS194180</name>
</gene>
<keyword evidence="2" id="KW-0479">Metal-binding</keyword>
<evidence type="ECO:0000256" key="1">
    <source>
        <dbReference type="ARBA" id="ARBA00022617"/>
    </source>
</evidence>
<protein>
    <recommendedName>
        <fullName evidence="4">Cytochrome c domain-containing protein</fullName>
    </recommendedName>
</protein>
<dbReference type="GO" id="GO:0046872">
    <property type="term" value="F:metal ion binding"/>
    <property type="evidence" value="ECO:0007669"/>
    <property type="project" value="UniProtKB-KW"/>
</dbReference>
<organism evidence="5">
    <name type="scientific">marine metagenome</name>
    <dbReference type="NCBI Taxonomy" id="408172"/>
    <lineage>
        <taxon>unclassified sequences</taxon>
        <taxon>metagenomes</taxon>
        <taxon>ecological metagenomes</taxon>
    </lineage>
</organism>
<dbReference type="SUPFAM" id="SSF46626">
    <property type="entry name" value="Cytochrome c"/>
    <property type="match status" value="1"/>
</dbReference>
<sequence>MAGVNMTSGERLFRSNCRSCHTLPNPKSQTDSDWVTLVKRYGSQIDLAPEVQAKIIAHLQRVN</sequence>
<dbReference type="EMBL" id="UINC01040862">
    <property type="protein sequence ID" value="SVB41326.1"/>
    <property type="molecule type" value="Genomic_DNA"/>
</dbReference>
<dbReference type="GO" id="GO:0020037">
    <property type="term" value="F:heme binding"/>
    <property type="evidence" value="ECO:0007669"/>
    <property type="project" value="InterPro"/>
</dbReference>
<keyword evidence="3" id="KW-0408">Iron</keyword>
<evidence type="ECO:0000256" key="2">
    <source>
        <dbReference type="ARBA" id="ARBA00022723"/>
    </source>
</evidence>
<dbReference type="Gene3D" id="1.10.760.10">
    <property type="entry name" value="Cytochrome c-like domain"/>
    <property type="match status" value="1"/>
</dbReference>